<dbReference type="Gene3D" id="3.40.50.2000">
    <property type="entry name" value="Glycogen Phosphorylase B"/>
    <property type="match status" value="2"/>
</dbReference>
<dbReference type="EMBL" id="SGWX01000001">
    <property type="protein sequence ID" value="RZS62060.1"/>
    <property type="molecule type" value="Genomic_DNA"/>
</dbReference>
<reference evidence="3 4" key="1">
    <citation type="submission" date="2019-02" db="EMBL/GenBank/DDBJ databases">
        <title>Sequencing the genomes of 1000 actinobacteria strains.</title>
        <authorList>
            <person name="Klenk H.-P."/>
        </authorList>
    </citation>
    <scope>NUCLEOTIDE SEQUENCE [LARGE SCALE GENOMIC DNA]</scope>
    <source>
        <strain evidence="3 4">DSM 16932</strain>
    </source>
</reference>
<feature type="transmembrane region" description="Helical" evidence="1">
    <location>
        <begin position="40"/>
        <end position="60"/>
    </location>
</feature>
<dbReference type="SUPFAM" id="SSF53756">
    <property type="entry name" value="UDP-Glycosyltransferase/glycogen phosphorylase"/>
    <property type="match status" value="1"/>
</dbReference>
<gene>
    <name evidence="3" type="ORF">EV386_2377</name>
</gene>
<name>A0A4V2EY80_9MICO</name>
<evidence type="ECO:0000256" key="1">
    <source>
        <dbReference type="SAM" id="Phobius"/>
    </source>
</evidence>
<evidence type="ECO:0000313" key="3">
    <source>
        <dbReference type="EMBL" id="RZS62060.1"/>
    </source>
</evidence>
<dbReference type="AlphaFoldDB" id="A0A4V2EY80"/>
<dbReference type="Pfam" id="PF04101">
    <property type="entry name" value="Glyco_tran_28_C"/>
    <property type="match status" value="1"/>
</dbReference>
<evidence type="ECO:0000259" key="2">
    <source>
        <dbReference type="Pfam" id="PF04101"/>
    </source>
</evidence>
<keyword evidence="3" id="KW-0808">Transferase</keyword>
<evidence type="ECO:0000313" key="4">
    <source>
        <dbReference type="Proteomes" id="UP000293852"/>
    </source>
</evidence>
<keyword evidence="1" id="KW-1133">Transmembrane helix</keyword>
<dbReference type="GO" id="GO:0016758">
    <property type="term" value="F:hexosyltransferase activity"/>
    <property type="evidence" value="ECO:0007669"/>
    <property type="project" value="InterPro"/>
</dbReference>
<keyword evidence="1" id="KW-0812">Transmembrane</keyword>
<dbReference type="InterPro" id="IPR007235">
    <property type="entry name" value="Glyco_trans_28_C"/>
</dbReference>
<protein>
    <submittedName>
        <fullName evidence="3">Glycosyl transferase family 28</fullName>
    </submittedName>
</protein>
<sequence>MTARRQVRVRQLALATVLVAVVTSAAVAVAVTTPNRLTLFGATFAILLFLAMFGLVTNAWSTARTERNLHGKLEQLARSARELGTRTSHQERTLERIERTGRVAAAAASLRGVMPQVGEESESRRAPHVLFVTSNGSGMGHIARCAAILRHSENVLSGRILTLSTAADIVRRSGYDVGYFPSPSQTERGVEWWRRSFTRRLLEEAEVHRPDVIVFDGTSVYAPLTDVAEFVDVPLVWLRRGLWRAGVDLRQVKRWNEIVSEVITPGDIGESKETAPEPFRDATWVSPISLASTNRPSRDDALRMLGLDPERRYALIQLSGGNGDGSATRAAVEAVSAENGILPVVARSPLFRADGIVGAAILDAPFPLVDFAAAWEFTITGAGYNSVHESLHSGVPGIFVPSNTTLTDDQVRRAESIADIGAGLCARGMGSIAEMVSQISQEKTRECLRAVIDSLNVDNGADEAGERILSFCRHQ</sequence>
<proteinExistence type="predicted"/>
<feature type="domain" description="Glycosyl transferase family 28 C-terminal" evidence="2">
    <location>
        <begin position="377"/>
        <end position="427"/>
    </location>
</feature>
<keyword evidence="1" id="KW-0472">Membrane</keyword>
<organism evidence="3 4">
    <name type="scientific">Xylanimonas ulmi</name>
    <dbReference type="NCBI Taxonomy" id="228973"/>
    <lineage>
        <taxon>Bacteria</taxon>
        <taxon>Bacillati</taxon>
        <taxon>Actinomycetota</taxon>
        <taxon>Actinomycetes</taxon>
        <taxon>Micrococcales</taxon>
        <taxon>Promicromonosporaceae</taxon>
        <taxon>Xylanimonas</taxon>
    </lineage>
</organism>
<comment type="caution">
    <text evidence="3">The sequence shown here is derived from an EMBL/GenBank/DDBJ whole genome shotgun (WGS) entry which is preliminary data.</text>
</comment>
<keyword evidence="4" id="KW-1185">Reference proteome</keyword>
<accession>A0A4V2EY80</accession>
<dbReference type="Proteomes" id="UP000293852">
    <property type="component" value="Unassembled WGS sequence"/>
</dbReference>